<accession>A0ABV3WLP7</accession>
<protein>
    <recommendedName>
        <fullName evidence="7">Aminotransferase</fullName>
        <ecNumber evidence="7">2.6.1.-</ecNumber>
    </recommendedName>
</protein>
<dbReference type="RefSeq" id="WP_368580932.1">
    <property type="nucleotide sequence ID" value="NZ_JBFPKB010000029.1"/>
</dbReference>
<feature type="domain" description="Aminotransferase class I/classII large" evidence="9">
    <location>
        <begin position="27"/>
        <end position="392"/>
    </location>
</feature>
<evidence type="ECO:0000256" key="1">
    <source>
        <dbReference type="ARBA" id="ARBA00001933"/>
    </source>
</evidence>
<sequence>MFKHVDAYPGDPILSLMEAFIGDQRPQKTNLGIGLYYDDAGKIPVLAAVTKASAMLQAAPKPHSYLPMEGEAAYRAAVQEVIFGKDSEAVKSARVATIQSVGGSASIHIAARFIKAYLPQSAVWVSNPTWDNHRVLLESADLTVNTYPYFDAAKSRVDFDAMISTLDRLPKHSIVLLQPSCHNPTGADLTPDQFPVLIDTLKRRQLLPFVDMAYQGFGDGLDEDAALIRQMSDAGLHVIVTNSFSKNFSLYGERVGALSIVCEDGETAFRVLGQLKAIVRKIYSSPPAFGAKLVSTILADAQLSEQWQTELQSMRQRMKDMRGKLRAALEVLVPDFDAAYLTDQRGMFSYTGLTEHEVNTLRERNGIYLIRSGRICVAGLNRDNVGYVGEAIADVLKRRGVTFH</sequence>
<keyword evidence="4 7" id="KW-0032">Aminotransferase</keyword>
<name>A0ABV3WLP7_9BURK</name>
<dbReference type="SUPFAM" id="SSF53383">
    <property type="entry name" value="PLP-dependent transferases"/>
    <property type="match status" value="1"/>
</dbReference>
<dbReference type="PANTHER" id="PTHR11879:SF37">
    <property type="entry name" value="AROMATIC-AMINO-ACID AMINOTRANSFERASE"/>
    <property type="match status" value="1"/>
</dbReference>
<dbReference type="InterPro" id="IPR004838">
    <property type="entry name" value="NHTrfase_class1_PyrdxlP-BS"/>
</dbReference>
<keyword evidence="11" id="KW-1185">Reference proteome</keyword>
<evidence type="ECO:0000313" key="10">
    <source>
        <dbReference type="EMBL" id="MEX3754160.1"/>
    </source>
</evidence>
<evidence type="ECO:0000256" key="4">
    <source>
        <dbReference type="ARBA" id="ARBA00022576"/>
    </source>
</evidence>
<evidence type="ECO:0000256" key="7">
    <source>
        <dbReference type="RuleBase" id="RU000481"/>
    </source>
</evidence>
<comment type="similarity">
    <text evidence="2 7">Belongs to the class-I pyridoxal-phosphate-dependent aminotransferase family.</text>
</comment>
<proteinExistence type="inferred from homology"/>
<dbReference type="Pfam" id="PF00155">
    <property type="entry name" value="Aminotran_1_2"/>
    <property type="match status" value="1"/>
</dbReference>
<dbReference type="InterPro" id="IPR000796">
    <property type="entry name" value="Asp_trans"/>
</dbReference>
<organism evidence="10 11">
    <name type="scientific">Paraburkholderia phenoliruptrix</name>
    <dbReference type="NCBI Taxonomy" id="252970"/>
    <lineage>
        <taxon>Bacteria</taxon>
        <taxon>Pseudomonadati</taxon>
        <taxon>Pseudomonadota</taxon>
        <taxon>Betaproteobacteria</taxon>
        <taxon>Burkholderiales</taxon>
        <taxon>Burkholderiaceae</taxon>
        <taxon>Paraburkholderia</taxon>
    </lineage>
</organism>
<dbReference type="PANTHER" id="PTHR11879">
    <property type="entry name" value="ASPARTATE AMINOTRANSFERASE"/>
    <property type="match status" value="1"/>
</dbReference>
<dbReference type="InterPro" id="IPR015422">
    <property type="entry name" value="PyrdxlP-dep_Trfase_small"/>
</dbReference>
<gene>
    <name evidence="10" type="ORF">AB3X84_29765</name>
</gene>
<keyword evidence="8" id="KW-0175">Coiled coil</keyword>
<dbReference type="PRINTS" id="PR00799">
    <property type="entry name" value="TRANSAMINASE"/>
</dbReference>
<dbReference type="NCBIfam" id="NF006719">
    <property type="entry name" value="PRK09257.1"/>
    <property type="match status" value="1"/>
</dbReference>
<dbReference type="InterPro" id="IPR004839">
    <property type="entry name" value="Aminotransferase_I/II_large"/>
</dbReference>
<dbReference type="Gene3D" id="3.90.1150.10">
    <property type="entry name" value="Aspartate Aminotransferase, domain 1"/>
    <property type="match status" value="1"/>
</dbReference>
<dbReference type="EC" id="2.6.1.-" evidence="7"/>
<evidence type="ECO:0000256" key="2">
    <source>
        <dbReference type="ARBA" id="ARBA00007441"/>
    </source>
</evidence>
<feature type="coiled-coil region" evidence="8">
    <location>
        <begin position="304"/>
        <end position="331"/>
    </location>
</feature>
<evidence type="ECO:0000256" key="3">
    <source>
        <dbReference type="ARBA" id="ARBA00011738"/>
    </source>
</evidence>
<comment type="subunit">
    <text evidence="3">Homodimer.</text>
</comment>
<evidence type="ECO:0000256" key="6">
    <source>
        <dbReference type="ARBA" id="ARBA00022898"/>
    </source>
</evidence>
<evidence type="ECO:0000256" key="5">
    <source>
        <dbReference type="ARBA" id="ARBA00022679"/>
    </source>
</evidence>
<dbReference type="EMBL" id="JBFPKE010000026">
    <property type="protein sequence ID" value="MEX3754160.1"/>
    <property type="molecule type" value="Genomic_DNA"/>
</dbReference>
<dbReference type="InterPro" id="IPR015421">
    <property type="entry name" value="PyrdxlP-dep_Trfase_major"/>
</dbReference>
<comment type="cofactor">
    <cofactor evidence="1 7">
        <name>pyridoxal 5'-phosphate</name>
        <dbReference type="ChEBI" id="CHEBI:597326"/>
    </cofactor>
</comment>
<evidence type="ECO:0000313" key="11">
    <source>
        <dbReference type="Proteomes" id="UP001558535"/>
    </source>
</evidence>
<comment type="caution">
    <text evidence="10">The sequence shown here is derived from an EMBL/GenBank/DDBJ whole genome shotgun (WGS) entry which is preliminary data.</text>
</comment>
<evidence type="ECO:0000256" key="8">
    <source>
        <dbReference type="SAM" id="Coils"/>
    </source>
</evidence>
<dbReference type="Gene3D" id="3.40.640.10">
    <property type="entry name" value="Type I PLP-dependent aspartate aminotransferase-like (Major domain)"/>
    <property type="match status" value="1"/>
</dbReference>
<dbReference type="Proteomes" id="UP001558535">
    <property type="component" value="Unassembled WGS sequence"/>
</dbReference>
<reference evidence="10 11" key="1">
    <citation type="submission" date="2024-07" db="EMBL/GenBank/DDBJ databases">
        <title>A survey of Mimosa microsymbionts across Brazilian biomes reveals a high diversity of Paraburkholderia nodulating endemic species, but also that Cupriavidus is common as a symbiont of widespread species.</title>
        <authorList>
            <person name="Rouws L."/>
            <person name="Barauna A."/>
            <person name="Beukes C."/>
            <person name="Rouws J.R.C."/>
            <person name="De Faria S.M."/>
            <person name="Gross E."/>
            <person name="Bueno Dos Reis Junior F."/>
            <person name="Simon M.F."/>
            <person name="Maluk M."/>
            <person name="Odee D.W."/>
            <person name="Kenicer G."/>
            <person name="Young J.P.W."/>
            <person name="Reis V.M."/>
            <person name="Zilli J."/>
            <person name="James E.K."/>
        </authorList>
    </citation>
    <scope>NUCLEOTIDE SEQUENCE [LARGE SCALE GENOMIC DNA]</scope>
    <source>
        <strain evidence="10 11">BR14375</strain>
    </source>
</reference>
<keyword evidence="6" id="KW-0663">Pyridoxal phosphate</keyword>
<keyword evidence="5 7" id="KW-0808">Transferase</keyword>
<dbReference type="PROSITE" id="PS00105">
    <property type="entry name" value="AA_TRANSFER_CLASS_1"/>
    <property type="match status" value="1"/>
</dbReference>
<dbReference type="InterPro" id="IPR015424">
    <property type="entry name" value="PyrdxlP-dep_Trfase"/>
</dbReference>
<evidence type="ECO:0000259" key="9">
    <source>
        <dbReference type="Pfam" id="PF00155"/>
    </source>
</evidence>
<dbReference type="CDD" id="cd00609">
    <property type="entry name" value="AAT_like"/>
    <property type="match status" value="1"/>
</dbReference>